<gene>
    <name evidence="1" type="ORF">NSA58_14805</name>
</gene>
<sequence>MKKKVEIYPKEGQNVYINEDFDFDFKDNNAGYSIQAFEYVLFDDDENVVFKGTVDDYFVDEMYLDY</sequence>
<dbReference type="EMBL" id="JANKBY010000236">
    <property type="protein sequence ID" value="MCR1824059.1"/>
    <property type="molecule type" value="Genomic_DNA"/>
</dbReference>
<keyword evidence="2" id="KW-1185">Reference proteome</keyword>
<comment type="caution">
    <text evidence="1">The sequence shown here is derived from an EMBL/GenBank/DDBJ whole genome shotgun (WGS) entry which is preliminary data.</text>
</comment>
<name>A0A9X2MD22_9FIRM</name>
<evidence type="ECO:0000313" key="2">
    <source>
        <dbReference type="Proteomes" id="UP001140817"/>
    </source>
</evidence>
<dbReference type="AlphaFoldDB" id="A0A9X2MD22"/>
<proteinExistence type="predicted"/>
<accession>A0A9X2MD22</accession>
<organism evidence="1 2">
    <name type="scientific">Terrisporobacter muris</name>
    <dbReference type="NCBI Taxonomy" id="2963284"/>
    <lineage>
        <taxon>Bacteria</taxon>
        <taxon>Bacillati</taxon>
        <taxon>Bacillota</taxon>
        <taxon>Clostridia</taxon>
        <taxon>Peptostreptococcales</taxon>
        <taxon>Peptostreptococcaceae</taxon>
        <taxon>Terrisporobacter</taxon>
    </lineage>
</organism>
<dbReference type="RefSeq" id="WP_052232809.1">
    <property type="nucleotide sequence ID" value="NZ_JANKBY010000236.1"/>
</dbReference>
<protein>
    <submittedName>
        <fullName evidence="1">Uncharacterized protein</fullName>
    </submittedName>
</protein>
<reference evidence="1" key="1">
    <citation type="submission" date="2022-07" db="EMBL/GenBank/DDBJ databases">
        <title>Enhanced cultured diversity of the mouse gut microbiota enables custom-made synthetic communities.</title>
        <authorList>
            <person name="Afrizal A."/>
        </authorList>
    </citation>
    <scope>NUCLEOTIDE SEQUENCE</scope>
    <source>
        <strain evidence="1">DSM 29186</strain>
    </source>
</reference>
<dbReference type="Proteomes" id="UP001140817">
    <property type="component" value="Unassembled WGS sequence"/>
</dbReference>
<evidence type="ECO:0000313" key="1">
    <source>
        <dbReference type="EMBL" id="MCR1824059.1"/>
    </source>
</evidence>